<comment type="subcellular location">
    <subcellularLocation>
        <location evidence="1 7">Cytoplasm</location>
    </subcellularLocation>
</comment>
<protein>
    <recommendedName>
        <fullName evidence="6 7">D,D-heptose 1,7-bisphosphate phosphatase</fullName>
        <ecNumber evidence="7">3.1.3.-</ecNumber>
    </recommendedName>
</protein>
<dbReference type="NCBIfam" id="TIGR01656">
    <property type="entry name" value="Histidinol-ppas"/>
    <property type="match status" value="1"/>
</dbReference>
<feature type="binding site" evidence="10">
    <location>
        <position position="13"/>
    </location>
    <ligand>
        <name>Mg(2+)</name>
        <dbReference type="ChEBI" id="CHEBI:18420"/>
    </ligand>
</feature>
<feature type="binding site" evidence="10">
    <location>
        <position position="11"/>
    </location>
    <ligand>
        <name>Mg(2+)</name>
        <dbReference type="ChEBI" id="CHEBI:18420"/>
    </ligand>
</feature>
<dbReference type="GO" id="GO:0005975">
    <property type="term" value="P:carbohydrate metabolic process"/>
    <property type="evidence" value="ECO:0007669"/>
    <property type="project" value="InterPro"/>
</dbReference>
<sequence length="184" mass="20624">MSKQQYLIFLDRDGTLIHHIPYLCDPEHVQLLPGVKHGLKQLKAAGHLLFLHTNQSGVGRGYFPLQKAVECNNKMLKLLDDEIPLFEEICIAPEHPDKPQIYRKPSPKFALEMCKKYSVLPDRVIYVGDTPSDLLAAKNAGGTAVGVNTGDGPLRDKLRQQGLDKIFTVFDSFEEAVHYLLSNT</sequence>
<keyword evidence="4 7" id="KW-0378">Hydrolase</keyword>
<evidence type="ECO:0000256" key="10">
    <source>
        <dbReference type="PIRSR" id="PIRSR004682-4"/>
    </source>
</evidence>
<dbReference type="Proteomes" id="UP000219439">
    <property type="component" value="Unassembled WGS sequence"/>
</dbReference>
<comment type="similarity">
    <text evidence="7">Belongs to the gmhB family.</text>
</comment>
<dbReference type="InterPro" id="IPR006549">
    <property type="entry name" value="HAD-SF_hydro_IIIA"/>
</dbReference>
<dbReference type="NCBIfam" id="TIGR01549">
    <property type="entry name" value="HAD-SF-IA-v1"/>
    <property type="match status" value="1"/>
</dbReference>
<organism evidence="11 12">
    <name type="scientific">Cohaesibacter gelatinilyticus</name>
    <dbReference type="NCBI Taxonomy" id="372072"/>
    <lineage>
        <taxon>Bacteria</taxon>
        <taxon>Pseudomonadati</taxon>
        <taxon>Pseudomonadota</taxon>
        <taxon>Alphaproteobacteria</taxon>
        <taxon>Hyphomicrobiales</taxon>
        <taxon>Cohaesibacteraceae</taxon>
    </lineage>
</organism>
<dbReference type="GO" id="GO:0005737">
    <property type="term" value="C:cytoplasm"/>
    <property type="evidence" value="ECO:0007669"/>
    <property type="project" value="UniProtKB-SubCell"/>
</dbReference>
<feature type="binding site" evidence="10">
    <location>
        <position position="129"/>
    </location>
    <ligand>
        <name>Mg(2+)</name>
        <dbReference type="ChEBI" id="CHEBI:18420"/>
    </ligand>
</feature>
<evidence type="ECO:0000256" key="2">
    <source>
        <dbReference type="ARBA" id="ARBA00022490"/>
    </source>
</evidence>
<feature type="active site" description="Proton donor" evidence="8">
    <location>
        <position position="13"/>
    </location>
</feature>
<evidence type="ECO:0000256" key="3">
    <source>
        <dbReference type="ARBA" id="ARBA00022723"/>
    </source>
</evidence>
<keyword evidence="2 7" id="KW-0963">Cytoplasm</keyword>
<keyword evidence="10" id="KW-0460">Magnesium</keyword>
<dbReference type="PANTHER" id="PTHR42891">
    <property type="entry name" value="D-GLYCERO-BETA-D-MANNO-HEPTOSE-1,7-BISPHOSPHATE 7-PHOSPHATASE"/>
    <property type="match status" value="1"/>
</dbReference>
<dbReference type="GO" id="GO:0016791">
    <property type="term" value="F:phosphatase activity"/>
    <property type="evidence" value="ECO:0007669"/>
    <property type="project" value="InterPro"/>
</dbReference>
<feature type="site" description="Contributes to substrate recognition" evidence="9">
    <location>
        <position position="103"/>
    </location>
</feature>
<dbReference type="EMBL" id="OBEL01000001">
    <property type="protein sequence ID" value="SNZ08828.1"/>
    <property type="molecule type" value="Genomic_DNA"/>
</dbReference>
<dbReference type="Gene3D" id="3.40.50.1000">
    <property type="entry name" value="HAD superfamily/HAD-like"/>
    <property type="match status" value="1"/>
</dbReference>
<evidence type="ECO:0000256" key="4">
    <source>
        <dbReference type="ARBA" id="ARBA00022801"/>
    </source>
</evidence>
<dbReference type="InterPro" id="IPR023214">
    <property type="entry name" value="HAD_sf"/>
</dbReference>
<comment type="cofactor">
    <cofactor evidence="10">
        <name>Mg(2+)</name>
        <dbReference type="ChEBI" id="CHEBI:18420"/>
    </cofactor>
</comment>
<dbReference type="PANTHER" id="PTHR42891:SF1">
    <property type="entry name" value="D-GLYCERO-BETA-D-MANNO-HEPTOSE-1,7-BISPHOSPHATE 7-PHOSPHATASE"/>
    <property type="match status" value="1"/>
</dbReference>
<dbReference type="InterPro" id="IPR006439">
    <property type="entry name" value="HAD-SF_hydro_IA"/>
</dbReference>
<feature type="site" description="Stabilizes the phosphoryl group" evidence="9">
    <location>
        <position position="53"/>
    </location>
</feature>
<dbReference type="RefSeq" id="WP_170956002.1">
    <property type="nucleotide sequence ID" value="NZ_OBEL01000001.1"/>
</dbReference>
<dbReference type="NCBIfam" id="TIGR01662">
    <property type="entry name" value="HAD-SF-IIIA"/>
    <property type="match status" value="1"/>
</dbReference>
<dbReference type="Pfam" id="PF00702">
    <property type="entry name" value="Hydrolase"/>
    <property type="match status" value="1"/>
</dbReference>
<reference evidence="11 12" key="1">
    <citation type="submission" date="2017-09" db="EMBL/GenBank/DDBJ databases">
        <authorList>
            <person name="Ehlers B."/>
            <person name="Leendertz F.H."/>
        </authorList>
    </citation>
    <scope>NUCLEOTIDE SEQUENCE [LARGE SCALE GENOMIC DNA]</scope>
    <source>
        <strain evidence="11 12">DSM 18289</strain>
    </source>
</reference>
<dbReference type="AlphaFoldDB" id="A0A285NHU4"/>
<keyword evidence="12" id="KW-1185">Reference proteome</keyword>
<dbReference type="SUPFAM" id="SSF56784">
    <property type="entry name" value="HAD-like"/>
    <property type="match status" value="1"/>
</dbReference>
<dbReference type="GO" id="GO:0046872">
    <property type="term" value="F:metal ion binding"/>
    <property type="evidence" value="ECO:0007669"/>
    <property type="project" value="UniProtKB-KW"/>
</dbReference>
<accession>A0A285NHU4</accession>
<dbReference type="InterPro" id="IPR036412">
    <property type="entry name" value="HAD-like_sf"/>
</dbReference>
<dbReference type="InterPro" id="IPR006543">
    <property type="entry name" value="Histidinol-phos"/>
</dbReference>
<evidence type="ECO:0000256" key="6">
    <source>
        <dbReference type="ARBA" id="ARBA00031828"/>
    </source>
</evidence>
<evidence type="ECO:0000256" key="5">
    <source>
        <dbReference type="ARBA" id="ARBA00023277"/>
    </source>
</evidence>
<dbReference type="PIRSF" id="PIRSF004682">
    <property type="entry name" value="GmhB"/>
    <property type="match status" value="1"/>
</dbReference>
<dbReference type="InterPro" id="IPR004446">
    <property type="entry name" value="Heptose_bisP_phosphatase"/>
</dbReference>
<dbReference type="EC" id="3.1.3.-" evidence="7"/>
<proteinExistence type="inferred from homology"/>
<name>A0A285NHU4_9HYPH</name>
<evidence type="ECO:0000313" key="11">
    <source>
        <dbReference type="EMBL" id="SNZ08828.1"/>
    </source>
</evidence>
<keyword evidence="5 7" id="KW-0119">Carbohydrate metabolism</keyword>
<keyword evidence="3 10" id="KW-0479">Metal-binding</keyword>
<evidence type="ECO:0000256" key="7">
    <source>
        <dbReference type="PIRNR" id="PIRNR004682"/>
    </source>
</evidence>
<feature type="active site" description="Nucleophile" evidence="8">
    <location>
        <position position="11"/>
    </location>
</feature>
<evidence type="ECO:0000256" key="1">
    <source>
        <dbReference type="ARBA" id="ARBA00004496"/>
    </source>
</evidence>
<gene>
    <name evidence="11" type="ORF">SAMN06265368_1834</name>
</gene>
<feature type="site" description="Stabilizes the phosphoryl group" evidence="9">
    <location>
        <position position="104"/>
    </location>
</feature>
<evidence type="ECO:0000256" key="8">
    <source>
        <dbReference type="PIRSR" id="PIRSR004682-1"/>
    </source>
</evidence>
<evidence type="ECO:0000313" key="12">
    <source>
        <dbReference type="Proteomes" id="UP000219439"/>
    </source>
</evidence>
<evidence type="ECO:0000256" key="9">
    <source>
        <dbReference type="PIRSR" id="PIRSR004682-3"/>
    </source>
</evidence>